<accession>A0A9X2XJQ2</accession>
<keyword evidence="1" id="KW-0732">Signal</keyword>
<reference evidence="2" key="1">
    <citation type="submission" date="2022-09" db="EMBL/GenBank/DDBJ databases">
        <authorList>
            <person name="Cesa-Luna C."/>
            <person name="Girard L."/>
            <person name="Lood C."/>
            <person name="Hofte M."/>
            <person name="De Mot R."/>
        </authorList>
    </citation>
    <scope>NUCLEOTIDE SEQUENCE</scope>
    <source>
        <strain evidence="2">B1M3-32</strain>
    </source>
</reference>
<comment type="caution">
    <text evidence="2">The sequence shown here is derived from an EMBL/GenBank/DDBJ whole genome shotgun (WGS) entry which is preliminary data.</text>
</comment>
<dbReference type="AlphaFoldDB" id="A0A9X2XJQ2"/>
<protein>
    <submittedName>
        <fullName evidence="2">Uncharacterized protein</fullName>
    </submittedName>
</protein>
<evidence type="ECO:0000313" key="2">
    <source>
        <dbReference type="EMBL" id="MCU7249747.1"/>
    </source>
</evidence>
<evidence type="ECO:0000256" key="1">
    <source>
        <dbReference type="SAM" id="SignalP"/>
    </source>
</evidence>
<dbReference type="Proteomes" id="UP001139955">
    <property type="component" value="Unassembled WGS sequence"/>
</dbReference>
<organism evidence="2 3">
    <name type="scientific">Pseudomonas koreensis</name>
    <dbReference type="NCBI Taxonomy" id="198620"/>
    <lineage>
        <taxon>Bacteria</taxon>
        <taxon>Pseudomonadati</taxon>
        <taxon>Pseudomonadota</taxon>
        <taxon>Gammaproteobacteria</taxon>
        <taxon>Pseudomonadales</taxon>
        <taxon>Pseudomonadaceae</taxon>
        <taxon>Pseudomonas</taxon>
    </lineage>
</organism>
<dbReference type="EMBL" id="JAOSKY010000011">
    <property type="protein sequence ID" value="MCU7249747.1"/>
    <property type="molecule type" value="Genomic_DNA"/>
</dbReference>
<keyword evidence="3" id="KW-1185">Reference proteome</keyword>
<reference evidence="2" key="2">
    <citation type="journal article" date="2023" name="mSystems">
        <title>Charting the Lipopeptidome of Nonpathogenic Pseudomonas.</title>
        <authorList>
            <person name="Cesa-Luna C."/>
            <person name="Geudens N."/>
            <person name="Girard L."/>
            <person name="De Roo V."/>
            <person name="Maklad H.R."/>
            <person name="Martins J.C."/>
            <person name="Hofte M."/>
            <person name="De Mot R."/>
        </authorList>
    </citation>
    <scope>NUCLEOTIDE SEQUENCE</scope>
    <source>
        <strain evidence="2">B1M3-32</strain>
    </source>
</reference>
<sequence length="65" mass="6458">MKDMIALGFIVALIGATSAVATAHDSHPVVASVTTAQSHTANIAMVGDNTLEPAGLYAAAGSEGY</sequence>
<name>A0A9X2XJQ2_9PSED</name>
<proteinExistence type="predicted"/>
<feature type="signal peptide" evidence="1">
    <location>
        <begin position="1"/>
        <end position="23"/>
    </location>
</feature>
<evidence type="ECO:0000313" key="3">
    <source>
        <dbReference type="Proteomes" id="UP001139955"/>
    </source>
</evidence>
<dbReference type="RefSeq" id="WP_217833617.1">
    <property type="nucleotide sequence ID" value="NZ_JAOSKY010000011.1"/>
</dbReference>
<feature type="chain" id="PRO_5040925538" evidence="1">
    <location>
        <begin position="24"/>
        <end position="65"/>
    </location>
</feature>
<gene>
    <name evidence="2" type="ORF">OC940_18230</name>
</gene>